<dbReference type="AlphaFoldDB" id="A0A382L218"/>
<dbReference type="Gene3D" id="3.20.20.140">
    <property type="entry name" value="Metal-dependent hydrolases"/>
    <property type="match status" value="1"/>
</dbReference>
<evidence type="ECO:0000313" key="3">
    <source>
        <dbReference type="EMBL" id="SVC30796.1"/>
    </source>
</evidence>
<dbReference type="GO" id="GO:0016831">
    <property type="term" value="F:carboxy-lyase activity"/>
    <property type="evidence" value="ECO:0007669"/>
    <property type="project" value="InterPro"/>
</dbReference>
<evidence type="ECO:0000256" key="1">
    <source>
        <dbReference type="ARBA" id="ARBA00023239"/>
    </source>
</evidence>
<dbReference type="InterPro" id="IPR032465">
    <property type="entry name" value="ACMSD"/>
</dbReference>
<sequence>HGHLNFAIERNYDPVAQIMGMELEGIDIAVLFPTMGLYFIARDNMDPRLSLAICEAYNNWLYEFCQHSPDQLKFAAMLPLHDVNLACAELVRCVNELGAVGSFVRPNMINGHFWHSNYWNPLFEMHQDLDVSMGFHEGTGAHYSHMDVLFGENRFYRHVASHWIEMQQALIGLLIAGVFEFYPKLRVGFLEAQNSWVPGLLTRIEWDYPQYRDSHAPYLSLTPKEYFQRNCWAGVEGSEPETEAIAGLIGADRMCISTDYPHFDSNFPNVANNLLNTVKRETAAAIFMGGANLWNFDEAHFQKAAKAAEAFTGVAAE</sequence>
<dbReference type="GO" id="GO:0016787">
    <property type="term" value="F:hydrolase activity"/>
    <property type="evidence" value="ECO:0007669"/>
    <property type="project" value="InterPro"/>
</dbReference>
<gene>
    <name evidence="3" type="ORF">METZ01_LOCUS283650</name>
</gene>
<dbReference type="GO" id="GO:0019748">
    <property type="term" value="P:secondary metabolic process"/>
    <property type="evidence" value="ECO:0007669"/>
    <property type="project" value="TreeGrafter"/>
</dbReference>
<reference evidence="3" key="1">
    <citation type="submission" date="2018-05" db="EMBL/GenBank/DDBJ databases">
        <authorList>
            <person name="Lanie J.A."/>
            <person name="Ng W.-L."/>
            <person name="Kazmierczak K.M."/>
            <person name="Andrzejewski T.M."/>
            <person name="Davidsen T.M."/>
            <person name="Wayne K.J."/>
            <person name="Tettelin H."/>
            <person name="Glass J.I."/>
            <person name="Rusch D."/>
            <person name="Podicherti R."/>
            <person name="Tsui H.-C.T."/>
            <person name="Winkler M.E."/>
        </authorList>
    </citation>
    <scope>NUCLEOTIDE SEQUENCE</scope>
</reference>
<evidence type="ECO:0000259" key="2">
    <source>
        <dbReference type="Pfam" id="PF04909"/>
    </source>
</evidence>
<dbReference type="PANTHER" id="PTHR21240">
    <property type="entry name" value="2-AMINO-3-CARBOXYLMUCONATE-6-SEMIALDEHYDE DECARBOXYLASE"/>
    <property type="match status" value="1"/>
</dbReference>
<protein>
    <recommendedName>
        <fullName evidence="2">Amidohydrolase-related domain-containing protein</fullName>
    </recommendedName>
</protein>
<organism evidence="3">
    <name type="scientific">marine metagenome</name>
    <dbReference type="NCBI Taxonomy" id="408172"/>
    <lineage>
        <taxon>unclassified sequences</taxon>
        <taxon>metagenomes</taxon>
        <taxon>ecological metagenomes</taxon>
    </lineage>
</organism>
<dbReference type="InterPro" id="IPR006680">
    <property type="entry name" value="Amidohydro-rel"/>
</dbReference>
<name>A0A382L218_9ZZZZ</name>
<accession>A0A382L218</accession>
<dbReference type="EMBL" id="UINC01084290">
    <property type="protein sequence ID" value="SVC30796.1"/>
    <property type="molecule type" value="Genomic_DNA"/>
</dbReference>
<proteinExistence type="predicted"/>
<dbReference type="Pfam" id="PF04909">
    <property type="entry name" value="Amidohydro_2"/>
    <property type="match status" value="1"/>
</dbReference>
<feature type="non-terminal residue" evidence="3">
    <location>
        <position position="1"/>
    </location>
</feature>
<dbReference type="PANTHER" id="PTHR21240:SF28">
    <property type="entry name" value="ISO-OROTATE DECARBOXYLASE (EUROFUNG)"/>
    <property type="match status" value="1"/>
</dbReference>
<keyword evidence="1" id="KW-0456">Lyase</keyword>
<dbReference type="SUPFAM" id="SSF51556">
    <property type="entry name" value="Metallo-dependent hydrolases"/>
    <property type="match status" value="1"/>
</dbReference>
<dbReference type="GO" id="GO:0005737">
    <property type="term" value="C:cytoplasm"/>
    <property type="evidence" value="ECO:0007669"/>
    <property type="project" value="TreeGrafter"/>
</dbReference>
<dbReference type="InterPro" id="IPR032466">
    <property type="entry name" value="Metal_Hydrolase"/>
</dbReference>
<feature type="domain" description="Amidohydrolase-related" evidence="2">
    <location>
        <begin position="32"/>
        <end position="267"/>
    </location>
</feature>